<evidence type="ECO:0000313" key="3">
    <source>
        <dbReference type="EMBL" id="SMD26007.1"/>
    </source>
</evidence>
<dbReference type="InterPro" id="IPR000835">
    <property type="entry name" value="HTH_MarR-typ"/>
</dbReference>
<proteinExistence type="predicted"/>
<accession>A0A1Y5Y5J0</accession>
<dbReference type="Gene3D" id="1.10.10.10">
    <property type="entry name" value="Winged helix-like DNA-binding domain superfamily/Winged helix DNA-binding domain"/>
    <property type="match status" value="1"/>
</dbReference>
<keyword evidence="4" id="KW-1185">Reference proteome</keyword>
<dbReference type="OrthoDB" id="3177763at2"/>
<feature type="region of interest" description="Disordered" evidence="1">
    <location>
        <begin position="55"/>
        <end position="90"/>
    </location>
</feature>
<sequence length="90" mass="10026">MLADQLLRDLGLHRGQELGLMHLRDSSPACQTELFEVLDSNSRPSPGMVRRLEKPGLVERAPDPRDGRHPGGRGRQILTAAEWEPPNSVH</sequence>
<gene>
    <name evidence="3" type="ORF">SAMN05661093_09585</name>
</gene>
<dbReference type="AlphaFoldDB" id="A0A1Y5Y5J0"/>
<dbReference type="RefSeq" id="WP_084433793.1">
    <property type="nucleotide sequence ID" value="NZ_FWXV01000012.1"/>
</dbReference>
<dbReference type="GO" id="GO:0003700">
    <property type="term" value="F:DNA-binding transcription factor activity"/>
    <property type="evidence" value="ECO:0007669"/>
    <property type="project" value="InterPro"/>
</dbReference>
<organism evidence="3 4">
    <name type="scientific">Kibdelosporangium aridum</name>
    <dbReference type="NCBI Taxonomy" id="2030"/>
    <lineage>
        <taxon>Bacteria</taxon>
        <taxon>Bacillati</taxon>
        <taxon>Actinomycetota</taxon>
        <taxon>Actinomycetes</taxon>
        <taxon>Pseudonocardiales</taxon>
        <taxon>Pseudonocardiaceae</taxon>
        <taxon>Kibdelosporangium</taxon>
    </lineage>
</organism>
<feature type="domain" description="HTH marR-type" evidence="2">
    <location>
        <begin position="19"/>
        <end position="69"/>
    </location>
</feature>
<evidence type="ECO:0000259" key="2">
    <source>
        <dbReference type="Pfam" id="PF01047"/>
    </source>
</evidence>
<dbReference type="Proteomes" id="UP000192674">
    <property type="component" value="Unassembled WGS sequence"/>
</dbReference>
<dbReference type="InterPro" id="IPR036388">
    <property type="entry name" value="WH-like_DNA-bd_sf"/>
</dbReference>
<evidence type="ECO:0000256" key="1">
    <source>
        <dbReference type="SAM" id="MobiDB-lite"/>
    </source>
</evidence>
<dbReference type="InterPro" id="IPR036390">
    <property type="entry name" value="WH_DNA-bd_sf"/>
</dbReference>
<evidence type="ECO:0000313" key="4">
    <source>
        <dbReference type="Proteomes" id="UP000192674"/>
    </source>
</evidence>
<name>A0A1Y5Y5J0_KIBAR</name>
<dbReference type="EMBL" id="FWXV01000012">
    <property type="protein sequence ID" value="SMD26007.1"/>
    <property type="molecule type" value="Genomic_DNA"/>
</dbReference>
<dbReference type="SUPFAM" id="SSF46785">
    <property type="entry name" value="Winged helix' DNA-binding domain"/>
    <property type="match status" value="1"/>
</dbReference>
<protein>
    <submittedName>
        <fullName evidence="3">MarR family protein</fullName>
    </submittedName>
</protein>
<feature type="compositionally biased region" description="Basic and acidic residues" evidence="1">
    <location>
        <begin position="55"/>
        <end position="69"/>
    </location>
</feature>
<reference evidence="3 4" key="1">
    <citation type="submission" date="2017-04" db="EMBL/GenBank/DDBJ databases">
        <authorList>
            <person name="Afonso C.L."/>
            <person name="Miller P.J."/>
            <person name="Scott M.A."/>
            <person name="Spackman E."/>
            <person name="Goraichik I."/>
            <person name="Dimitrov K.M."/>
            <person name="Suarez D.L."/>
            <person name="Swayne D.E."/>
        </authorList>
    </citation>
    <scope>NUCLEOTIDE SEQUENCE [LARGE SCALE GENOMIC DNA]</scope>
    <source>
        <strain evidence="3 4">DSM 43828</strain>
    </source>
</reference>
<dbReference type="Pfam" id="PF01047">
    <property type="entry name" value="MarR"/>
    <property type="match status" value="1"/>
</dbReference>